<accession>A0A1Y4M0H0</accession>
<organism evidence="3 4">
    <name type="scientific">Faecalitalea cylindroides</name>
    <dbReference type="NCBI Taxonomy" id="39483"/>
    <lineage>
        <taxon>Bacteria</taxon>
        <taxon>Bacillati</taxon>
        <taxon>Bacillota</taxon>
        <taxon>Erysipelotrichia</taxon>
        <taxon>Erysipelotrichales</taxon>
        <taxon>Erysipelotrichaceae</taxon>
        <taxon>Faecalitalea</taxon>
    </lineage>
</organism>
<comment type="caution">
    <text evidence="3">The sequence shown here is derived from an EMBL/GenBank/DDBJ whole genome shotgun (WGS) entry which is preliminary data.</text>
</comment>
<protein>
    <recommendedName>
        <fullName evidence="1">Phosphate-specific transport system accessory protein PhoU</fullName>
    </recommendedName>
</protein>
<dbReference type="PANTHER" id="PTHR42930:SF3">
    <property type="entry name" value="PHOSPHATE-SPECIFIC TRANSPORT SYSTEM ACCESSORY PROTEIN PHOU"/>
    <property type="match status" value="1"/>
</dbReference>
<dbReference type="PIRSF" id="PIRSF003107">
    <property type="entry name" value="PhoU"/>
    <property type="match status" value="1"/>
</dbReference>
<evidence type="ECO:0000313" key="3">
    <source>
        <dbReference type="EMBL" id="OUP61389.1"/>
    </source>
</evidence>
<keyword evidence="4" id="KW-1185">Reference proteome</keyword>
<keyword evidence="1" id="KW-0813">Transport</keyword>
<dbReference type="InterPro" id="IPR026022">
    <property type="entry name" value="PhoU_dom"/>
</dbReference>
<dbReference type="PANTHER" id="PTHR42930">
    <property type="entry name" value="PHOSPHATE-SPECIFIC TRANSPORT SYSTEM ACCESSORY PROTEIN PHOU"/>
    <property type="match status" value="1"/>
</dbReference>
<keyword evidence="1" id="KW-0963">Cytoplasm</keyword>
<dbReference type="InterPro" id="IPR028366">
    <property type="entry name" value="PhoU"/>
</dbReference>
<proteinExistence type="inferred from homology"/>
<dbReference type="InterPro" id="IPR038078">
    <property type="entry name" value="PhoU-like_sf"/>
</dbReference>
<feature type="domain" description="PhoU" evidence="2">
    <location>
        <begin position="18"/>
        <end position="104"/>
    </location>
</feature>
<dbReference type="AlphaFoldDB" id="A0A1Y4M0H0"/>
<evidence type="ECO:0000313" key="4">
    <source>
        <dbReference type="Proteomes" id="UP000195447"/>
    </source>
</evidence>
<comment type="similarity">
    <text evidence="1">Belongs to the PhoU family.</text>
</comment>
<feature type="domain" description="PhoU" evidence="2">
    <location>
        <begin position="120"/>
        <end position="204"/>
    </location>
</feature>
<gene>
    <name evidence="3" type="ORF">B5F14_03510</name>
</gene>
<evidence type="ECO:0000256" key="1">
    <source>
        <dbReference type="PIRNR" id="PIRNR003107"/>
    </source>
</evidence>
<dbReference type="EMBL" id="NFKM01000004">
    <property type="protein sequence ID" value="OUP61389.1"/>
    <property type="molecule type" value="Genomic_DNA"/>
</dbReference>
<reference evidence="4" key="1">
    <citation type="submission" date="2017-04" db="EMBL/GenBank/DDBJ databases">
        <title>Function of individual gut microbiota members based on whole genome sequencing of pure cultures obtained from chicken caecum.</title>
        <authorList>
            <person name="Medvecky M."/>
            <person name="Cejkova D."/>
            <person name="Polansky O."/>
            <person name="Karasova D."/>
            <person name="Kubasova T."/>
            <person name="Cizek A."/>
            <person name="Rychlik I."/>
        </authorList>
    </citation>
    <scope>NUCLEOTIDE SEQUENCE [LARGE SCALE GENOMIC DNA]</scope>
    <source>
        <strain evidence="4">An178</strain>
    </source>
</reference>
<dbReference type="GO" id="GO:0006817">
    <property type="term" value="P:phosphate ion transport"/>
    <property type="evidence" value="ECO:0007669"/>
    <property type="project" value="UniProtKB-KW"/>
</dbReference>
<dbReference type="GO" id="GO:0005737">
    <property type="term" value="C:cytoplasm"/>
    <property type="evidence" value="ECO:0007669"/>
    <property type="project" value="UniProtKB-SubCell"/>
</dbReference>
<comment type="subcellular location">
    <subcellularLocation>
        <location evidence="1">Cytoplasm</location>
    </subcellularLocation>
</comment>
<name>A0A1Y4M0H0_9FIRM</name>
<comment type="subunit">
    <text evidence="1">Homodimer.</text>
</comment>
<dbReference type="GO" id="GO:0030643">
    <property type="term" value="P:intracellular phosphate ion homeostasis"/>
    <property type="evidence" value="ECO:0007669"/>
    <property type="project" value="InterPro"/>
</dbReference>
<comment type="function">
    <text evidence="1">Plays a role in the regulation of phosphate uptake.</text>
</comment>
<sequence length="214" mass="24495">MVSTKFIKQTKQLELTMTQMGQDCLKGLSFCRHALYDRDKTLIQEINELHEDVSANGRECEQICMRILLLQHPVAKDLRKITVATNTVRDMTRIMDQEKEVADLVCRIQDTDVEIDGTIHDLFSIAKEMISGAISAYMQKDEDIAHEVIKLDDKADSLYIDTKELYIEKLAAKTGNAETLVDLLLVGKYLERICDHAVNIAKWVLFQKKGVYEE</sequence>
<dbReference type="Gene3D" id="1.20.58.220">
    <property type="entry name" value="Phosphate transport system protein phou homolog 2, domain 2"/>
    <property type="match status" value="1"/>
</dbReference>
<dbReference type="NCBIfam" id="TIGR02135">
    <property type="entry name" value="phoU_full"/>
    <property type="match status" value="1"/>
</dbReference>
<keyword evidence="1" id="KW-0592">Phosphate transport</keyword>
<dbReference type="Pfam" id="PF01895">
    <property type="entry name" value="PhoU"/>
    <property type="match status" value="2"/>
</dbReference>
<evidence type="ECO:0000259" key="2">
    <source>
        <dbReference type="Pfam" id="PF01895"/>
    </source>
</evidence>
<dbReference type="GO" id="GO:0045936">
    <property type="term" value="P:negative regulation of phosphate metabolic process"/>
    <property type="evidence" value="ECO:0007669"/>
    <property type="project" value="InterPro"/>
</dbReference>
<dbReference type="RefSeq" id="WP_015535094.1">
    <property type="nucleotide sequence ID" value="NZ_CABKSV010000031.1"/>
</dbReference>
<dbReference type="SUPFAM" id="SSF109755">
    <property type="entry name" value="PhoU-like"/>
    <property type="match status" value="1"/>
</dbReference>
<dbReference type="Proteomes" id="UP000195447">
    <property type="component" value="Unassembled WGS sequence"/>
</dbReference>